<evidence type="ECO:0000256" key="7">
    <source>
        <dbReference type="ARBA" id="ARBA00049348"/>
    </source>
</evidence>
<dbReference type="GO" id="GO:0032259">
    <property type="term" value="P:methylation"/>
    <property type="evidence" value="ECO:0007669"/>
    <property type="project" value="UniProtKB-KW"/>
</dbReference>
<keyword evidence="3 8" id="KW-0489">Methyltransferase</keyword>
<dbReference type="RefSeq" id="WP_162421405.1">
    <property type="nucleotide sequence ID" value="NZ_WVIE01000001.1"/>
</dbReference>
<dbReference type="GO" id="GO:0006307">
    <property type="term" value="P:DNA alkylation repair"/>
    <property type="evidence" value="ECO:0007669"/>
    <property type="project" value="UniProtKB-UniRule"/>
</dbReference>
<evidence type="ECO:0000256" key="6">
    <source>
        <dbReference type="ARBA" id="ARBA00023204"/>
    </source>
</evidence>
<accession>A0A8J7Z5P7</accession>
<dbReference type="InterPro" id="IPR023546">
    <property type="entry name" value="MGMT"/>
</dbReference>
<reference evidence="11" key="1">
    <citation type="submission" date="2019-12" db="EMBL/GenBank/DDBJ databases">
        <title>High-Quality draft genome sequences of three cyanobacteria isolated from the limestone walls of the Old Cathedral of Coimbra.</title>
        <authorList>
            <person name="Tiago I."/>
            <person name="Soares F."/>
            <person name="Portugal A."/>
        </authorList>
    </citation>
    <scope>NUCLEOTIDE SEQUENCE</scope>
    <source>
        <strain evidence="11">A</strain>
    </source>
</reference>
<dbReference type="Gene3D" id="1.10.10.10">
    <property type="entry name" value="Winged helix-like DNA-binding domain superfamily/Winged helix DNA-binding domain"/>
    <property type="match status" value="1"/>
</dbReference>
<dbReference type="PROSITE" id="PS00374">
    <property type="entry name" value="MGMT"/>
    <property type="match status" value="1"/>
</dbReference>
<dbReference type="EMBL" id="WVIE01000001">
    <property type="protein sequence ID" value="NDJ15960.1"/>
    <property type="molecule type" value="Genomic_DNA"/>
</dbReference>
<dbReference type="Proteomes" id="UP000646053">
    <property type="component" value="Unassembled WGS sequence"/>
</dbReference>
<feature type="domain" description="Methylated-DNA-[protein]-cysteine S-methyltransferase DNA binding" evidence="9">
    <location>
        <begin position="99"/>
        <end position="179"/>
    </location>
</feature>
<dbReference type="GO" id="GO:0003908">
    <property type="term" value="F:methylated-DNA-[protein]-cysteine S-methyltransferase activity"/>
    <property type="evidence" value="ECO:0007669"/>
    <property type="project" value="UniProtKB-UniRule"/>
</dbReference>
<feature type="domain" description="Methylguanine DNA methyltransferase ribonuclease-like" evidence="10">
    <location>
        <begin position="23"/>
        <end position="95"/>
    </location>
</feature>
<keyword evidence="4 8" id="KW-0808">Transferase</keyword>
<comment type="similarity">
    <text evidence="8">Belongs to the MGMT family.</text>
</comment>
<dbReference type="EC" id="2.1.1.63" evidence="8"/>
<evidence type="ECO:0000256" key="8">
    <source>
        <dbReference type="HAMAP-Rule" id="MF_00772"/>
    </source>
</evidence>
<comment type="caution">
    <text evidence="11">The sequence shown here is derived from an EMBL/GenBank/DDBJ whole genome shotgun (WGS) entry which is preliminary data.</text>
</comment>
<evidence type="ECO:0000256" key="4">
    <source>
        <dbReference type="ARBA" id="ARBA00022679"/>
    </source>
</evidence>
<keyword evidence="12" id="KW-1185">Reference proteome</keyword>
<sequence>MAQAAIRSKAHSAQPKELCFDQIPSALGQILVVSDGESLCAVDFSDYEARMRQRLEQRFGHVRLVPTSNPQGIGDALQSYLKGNVSSLDELPVSLGGTPFQQQVWLALRTIPVGHVWTYGQLAHQIGRPTAYRAVGMTNALNPIAIVLPCHRVIGANQTLTGYAGGLERKRWLLHHEGVTGY</sequence>
<comment type="subcellular location">
    <subcellularLocation>
        <location evidence="8">Cytoplasm</location>
    </subcellularLocation>
</comment>
<feature type="active site" description="Nucleophile; methyl group acceptor" evidence="8">
    <location>
        <position position="150"/>
    </location>
</feature>
<gene>
    <name evidence="11" type="ORF">GS601_01430</name>
</gene>
<dbReference type="InterPro" id="IPR036388">
    <property type="entry name" value="WH-like_DNA-bd_sf"/>
</dbReference>
<keyword evidence="5 8" id="KW-0227">DNA damage</keyword>
<proteinExistence type="inferred from homology"/>
<comment type="catalytic activity">
    <reaction evidence="7 8">
        <text>a 6-O-methyl-2'-deoxyguanosine in DNA + L-cysteinyl-[protein] = S-methyl-L-cysteinyl-[protein] + a 2'-deoxyguanosine in DNA</text>
        <dbReference type="Rhea" id="RHEA:24000"/>
        <dbReference type="Rhea" id="RHEA-COMP:10131"/>
        <dbReference type="Rhea" id="RHEA-COMP:10132"/>
        <dbReference type="Rhea" id="RHEA-COMP:11367"/>
        <dbReference type="Rhea" id="RHEA-COMP:11368"/>
        <dbReference type="ChEBI" id="CHEBI:29950"/>
        <dbReference type="ChEBI" id="CHEBI:82612"/>
        <dbReference type="ChEBI" id="CHEBI:85445"/>
        <dbReference type="ChEBI" id="CHEBI:85448"/>
        <dbReference type="EC" id="2.1.1.63"/>
    </reaction>
</comment>
<comment type="function">
    <text evidence="8">Involved in the cellular defense against the biological effects of O6-methylguanine (O6-MeG) and O4-methylthymine (O4-MeT) in DNA. Repairs the methylated nucleobase in DNA by stoichiometrically transferring the methyl group to a cysteine residue in the enzyme. This is a suicide reaction: the enzyme is irreversibly inactivated.</text>
</comment>
<dbReference type="Pfam" id="PF02870">
    <property type="entry name" value="Methyltransf_1N"/>
    <property type="match status" value="1"/>
</dbReference>
<evidence type="ECO:0000256" key="5">
    <source>
        <dbReference type="ARBA" id="ARBA00022763"/>
    </source>
</evidence>
<keyword evidence="2 8" id="KW-0963">Cytoplasm</keyword>
<dbReference type="PANTHER" id="PTHR10815:SF5">
    <property type="entry name" value="METHYLATED-DNA--PROTEIN-CYSTEINE METHYLTRANSFERASE"/>
    <property type="match status" value="1"/>
</dbReference>
<comment type="miscellaneous">
    <text evidence="8">This enzyme catalyzes only one turnover and therefore is not strictly catalytic. According to one definition, an enzyme is a biocatalyst that acts repeatedly and over many reaction cycles.</text>
</comment>
<dbReference type="GO" id="GO:0005737">
    <property type="term" value="C:cytoplasm"/>
    <property type="evidence" value="ECO:0007669"/>
    <property type="project" value="UniProtKB-SubCell"/>
</dbReference>
<evidence type="ECO:0000259" key="10">
    <source>
        <dbReference type="Pfam" id="PF02870"/>
    </source>
</evidence>
<evidence type="ECO:0000256" key="2">
    <source>
        <dbReference type="ARBA" id="ARBA00022490"/>
    </source>
</evidence>
<dbReference type="NCBIfam" id="TIGR00589">
    <property type="entry name" value="ogt"/>
    <property type="match status" value="1"/>
</dbReference>
<dbReference type="InterPro" id="IPR014048">
    <property type="entry name" value="MethylDNA_cys_MeTrfase_DNA-bd"/>
</dbReference>
<dbReference type="InterPro" id="IPR001497">
    <property type="entry name" value="MethylDNA_cys_MeTrfase_AS"/>
</dbReference>
<protein>
    <recommendedName>
        <fullName evidence="8">Methylated-DNA--protein-cysteine methyltransferase</fullName>
        <ecNumber evidence="8">2.1.1.63</ecNumber>
    </recommendedName>
    <alternativeName>
        <fullName evidence="8">6-O-methylguanine-DNA methyltransferase</fullName>
        <shortName evidence="8">MGMT</shortName>
    </alternativeName>
    <alternativeName>
        <fullName evidence="8">O-6-methylguanine-DNA-alkyltransferase</fullName>
    </alternativeName>
</protein>
<dbReference type="SUPFAM" id="SSF53155">
    <property type="entry name" value="Methylated DNA-protein cysteine methyltransferase domain"/>
    <property type="match status" value="1"/>
</dbReference>
<dbReference type="SUPFAM" id="SSF46767">
    <property type="entry name" value="Methylated DNA-protein cysteine methyltransferase, C-terminal domain"/>
    <property type="match status" value="1"/>
</dbReference>
<dbReference type="AlphaFoldDB" id="A0A8J7Z5P7"/>
<evidence type="ECO:0000256" key="1">
    <source>
        <dbReference type="ARBA" id="ARBA00001286"/>
    </source>
</evidence>
<dbReference type="CDD" id="cd06445">
    <property type="entry name" value="ATase"/>
    <property type="match status" value="1"/>
</dbReference>
<dbReference type="PANTHER" id="PTHR10815">
    <property type="entry name" value="METHYLATED-DNA--PROTEIN-CYSTEINE METHYLTRANSFERASE"/>
    <property type="match status" value="1"/>
</dbReference>
<evidence type="ECO:0000313" key="12">
    <source>
        <dbReference type="Proteomes" id="UP000646053"/>
    </source>
</evidence>
<dbReference type="HAMAP" id="MF_00772">
    <property type="entry name" value="OGT"/>
    <property type="match status" value="1"/>
</dbReference>
<evidence type="ECO:0000259" key="9">
    <source>
        <dbReference type="Pfam" id="PF01035"/>
    </source>
</evidence>
<keyword evidence="6 8" id="KW-0234">DNA repair</keyword>
<dbReference type="FunFam" id="1.10.10.10:FF:000337">
    <property type="entry name" value="Methylated-DNA--protein-cysteine methyltransferase"/>
    <property type="match status" value="1"/>
</dbReference>
<dbReference type="Pfam" id="PF01035">
    <property type="entry name" value="DNA_binding_1"/>
    <property type="match status" value="1"/>
</dbReference>
<comment type="catalytic activity">
    <reaction evidence="1 8">
        <text>a 4-O-methyl-thymidine in DNA + L-cysteinyl-[protein] = a thymidine in DNA + S-methyl-L-cysteinyl-[protein]</text>
        <dbReference type="Rhea" id="RHEA:53428"/>
        <dbReference type="Rhea" id="RHEA-COMP:10131"/>
        <dbReference type="Rhea" id="RHEA-COMP:10132"/>
        <dbReference type="Rhea" id="RHEA-COMP:13555"/>
        <dbReference type="Rhea" id="RHEA-COMP:13556"/>
        <dbReference type="ChEBI" id="CHEBI:29950"/>
        <dbReference type="ChEBI" id="CHEBI:82612"/>
        <dbReference type="ChEBI" id="CHEBI:137386"/>
        <dbReference type="ChEBI" id="CHEBI:137387"/>
        <dbReference type="EC" id="2.1.1.63"/>
    </reaction>
</comment>
<dbReference type="InterPro" id="IPR036631">
    <property type="entry name" value="MGMT_N_sf"/>
</dbReference>
<dbReference type="InterPro" id="IPR008332">
    <property type="entry name" value="MethylG_MeTrfase_N"/>
</dbReference>
<name>A0A8J7Z5P7_9CYAN</name>
<dbReference type="InterPro" id="IPR036217">
    <property type="entry name" value="MethylDNA_cys_MeTrfase_DNAb"/>
</dbReference>
<evidence type="ECO:0000313" key="11">
    <source>
        <dbReference type="EMBL" id="NDJ15960.1"/>
    </source>
</evidence>
<dbReference type="Gene3D" id="3.30.160.70">
    <property type="entry name" value="Methylated DNA-protein cysteine methyltransferase domain"/>
    <property type="match status" value="1"/>
</dbReference>
<organism evidence="11 12">
    <name type="scientific">Myxacorys almedinensis A</name>
    <dbReference type="NCBI Taxonomy" id="2690445"/>
    <lineage>
        <taxon>Bacteria</taxon>
        <taxon>Bacillati</taxon>
        <taxon>Cyanobacteriota</taxon>
        <taxon>Cyanophyceae</taxon>
        <taxon>Leptolyngbyales</taxon>
        <taxon>Leptolyngbyaceae</taxon>
        <taxon>Myxacorys</taxon>
        <taxon>Myxacorys almedinensis</taxon>
    </lineage>
</organism>
<evidence type="ECO:0000256" key="3">
    <source>
        <dbReference type="ARBA" id="ARBA00022603"/>
    </source>
</evidence>